<comment type="caution">
    <text evidence="1">The sequence shown here is derived from an EMBL/GenBank/DDBJ whole genome shotgun (WGS) entry which is preliminary data.</text>
</comment>
<organism evidence="1">
    <name type="scientific">marine sediment metagenome</name>
    <dbReference type="NCBI Taxonomy" id="412755"/>
    <lineage>
        <taxon>unclassified sequences</taxon>
        <taxon>metagenomes</taxon>
        <taxon>ecological metagenomes</taxon>
    </lineage>
</organism>
<gene>
    <name evidence="1" type="ORF">LCGC14_0846230</name>
</gene>
<accession>A0A0F9RWE1</accession>
<name>A0A0F9RWE1_9ZZZZ</name>
<dbReference type="EMBL" id="LAZR01002501">
    <property type="protein sequence ID" value="KKN29236.1"/>
    <property type="molecule type" value="Genomic_DNA"/>
</dbReference>
<proteinExistence type="predicted"/>
<sequence length="518" mass="55807">MADAMSVLNNIIREELPHVIHESLPEIAPIFTEIVQTSEDVKRDKGIGRGWNVEHLFDTGIAGLLEYGAPGGPDMTTITGNQVGLLAQGTAEANLSIFPTATESPHGAELKRVLPLHKMVGNFSIPATWMQADALSATQIKKVARDIKKVGQLRALIEAVSFFSHNASDGTYDVKVLGRVSSIAEVNATNYVDITLDEEYGRIHNFRVGMRIDVTADSAGNIQSGTTTDGNDVRNYAGSNVYVQLLITSVDYLSKVIRVVGINSTTGAVAAYSSGDWGSGQAAAADDWLVLAHCSRYTSGARPIFSWGLNDWTKSSGVVMGGASAAEALDLDVYHQFKSQVVAVNAPLTDDVLNRYIAGFMDAYPGTTIDNLITTQGVTQKYIEQPSLYNNRQVFDRTGKALKLVGGWTTVEYAFNGKLLKWVVSPMCLKKTMYGCKLSGGNLKRYVPPRIGGVDSRVGAEIEFLAPLGGHTGIFKIAHASSGAAQDLVEAPFWQYVLRCPVDIKGVKLTGLTESILV</sequence>
<dbReference type="AlphaFoldDB" id="A0A0F9RWE1"/>
<evidence type="ECO:0000313" key="1">
    <source>
        <dbReference type="EMBL" id="KKN29236.1"/>
    </source>
</evidence>
<protein>
    <submittedName>
        <fullName evidence="1">Uncharacterized protein</fullName>
    </submittedName>
</protein>
<reference evidence="1" key="1">
    <citation type="journal article" date="2015" name="Nature">
        <title>Complex archaea that bridge the gap between prokaryotes and eukaryotes.</title>
        <authorList>
            <person name="Spang A."/>
            <person name="Saw J.H."/>
            <person name="Jorgensen S.L."/>
            <person name="Zaremba-Niedzwiedzka K."/>
            <person name="Martijn J."/>
            <person name="Lind A.E."/>
            <person name="van Eijk R."/>
            <person name="Schleper C."/>
            <person name="Guy L."/>
            <person name="Ettema T.J."/>
        </authorList>
    </citation>
    <scope>NUCLEOTIDE SEQUENCE</scope>
</reference>